<dbReference type="AlphaFoldDB" id="A0A6A5USR1"/>
<organism evidence="1 2">
    <name type="scientific">Bimuria novae-zelandiae CBS 107.79</name>
    <dbReference type="NCBI Taxonomy" id="1447943"/>
    <lineage>
        <taxon>Eukaryota</taxon>
        <taxon>Fungi</taxon>
        <taxon>Dikarya</taxon>
        <taxon>Ascomycota</taxon>
        <taxon>Pezizomycotina</taxon>
        <taxon>Dothideomycetes</taxon>
        <taxon>Pleosporomycetidae</taxon>
        <taxon>Pleosporales</taxon>
        <taxon>Massarineae</taxon>
        <taxon>Didymosphaeriaceae</taxon>
        <taxon>Bimuria</taxon>
    </lineage>
</organism>
<feature type="non-terminal residue" evidence="1">
    <location>
        <position position="75"/>
    </location>
</feature>
<keyword evidence="2" id="KW-1185">Reference proteome</keyword>
<name>A0A6A5USR1_9PLEO</name>
<evidence type="ECO:0000313" key="2">
    <source>
        <dbReference type="Proteomes" id="UP000800036"/>
    </source>
</evidence>
<feature type="non-terminal residue" evidence="1">
    <location>
        <position position="1"/>
    </location>
</feature>
<sequence length="75" mass="8554">IKSLEPCKTFSYVIIAKKYSIIYTTLMRRHKGIIALRTTQAELVKYIEGLIACQLQPIREIVRNFASAIVKQDVG</sequence>
<gene>
    <name evidence="1" type="ORF">BU23DRAFT_374620</name>
</gene>
<dbReference type="EMBL" id="ML976727">
    <property type="protein sequence ID" value="KAF1967865.1"/>
    <property type="molecule type" value="Genomic_DNA"/>
</dbReference>
<dbReference type="OrthoDB" id="3942738at2759"/>
<reference evidence="1" key="1">
    <citation type="journal article" date="2020" name="Stud. Mycol.">
        <title>101 Dothideomycetes genomes: a test case for predicting lifestyles and emergence of pathogens.</title>
        <authorList>
            <person name="Haridas S."/>
            <person name="Albert R."/>
            <person name="Binder M."/>
            <person name="Bloem J."/>
            <person name="Labutti K."/>
            <person name="Salamov A."/>
            <person name="Andreopoulos B."/>
            <person name="Baker S."/>
            <person name="Barry K."/>
            <person name="Bills G."/>
            <person name="Bluhm B."/>
            <person name="Cannon C."/>
            <person name="Castanera R."/>
            <person name="Culley D."/>
            <person name="Daum C."/>
            <person name="Ezra D."/>
            <person name="Gonzalez J."/>
            <person name="Henrissat B."/>
            <person name="Kuo A."/>
            <person name="Liang C."/>
            <person name="Lipzen A."/>
            <person name="Lutzoni F."/>
            <person name="Magnuson J."/>
            <person name="Mondo S."/>
            <person name="Nolan M."/>
            <person name="Ohm R."/>
            <person name="Pangilinan J."/>
            <person name="Park H.-J."/>
            <person name="Ramirez L."/>
            <person name="Alfaro M."/>
            <person name="Sun H."/>
            <person name="Tritt A."/>
            <person name="Yoshinaga Y."/>
            <person name="Zwiers L.-H."/>
            <person name="Turgeon B."/>
            <person name="Goodwin S."/>
            <person name="Spatafora J."/>
            <person name="Crous P."/>
            <person name="Grigoriev I."/>
        </authorList>
    </citation>
    <scope>NUCLEOTIDE SEQUENCE</scope>
    <source>
        <strain evidence="1">CBS 107.79</strain>
    </source>
</reference>
<protein>
    <submittedName>
        <fullName evidence="1">Uncharacterized protein</fullName>
    </submittedName>
</protein>
<evidence type="ECO:0000313" key="1">
    <source>
        <dbReference type="EMBL" id="KAF1967865.1"/>
    </source>
</evidence>
<accession>A0A6A5USR1</accession>
<dbReference type="Proteomes" id="UP000800036">
    <property type="component" value="Unassembled WGS sequence"/>
</dbReference>
<proteinExistence type="predicted"/>